<dbReference type="EMBL" id="JAPDOD010000065">
    <property type="protein sequence ID" value="MDA0166415.1"/>
    <property type="molecule type" value="Genomic_DNA"/>
</dbReference>
<dbReference type="PROSITE" id="PS50801">
    <property type="entry name" value="STAS"/>
    <property type="match status" value="1"/>
</dbReference>
<comment type="caution">
    <text evidence="4">The sequence shown here is derived from an EMBL/GenBank/DDBJ whole genome shotgun (WGS) entry which is preliminary data.</text>
</comment>
<dbReference type="Gene3D" id="3.30.750.24">
    <property type="entry name" value="STAS domain"/>
    <property type="match status" value="1"/>
</dbReference>
<dbReference type="RefSeq" id="WP_270045672.1">
    <property type="nucleotide sequence ID" value="NZ_JAPDOD010000065.1"/>
</dbReference>
<dbReference type="NCBIfam" id="TIGR00377">
    <property type="entry name" value="ant_ant_sig"/>
    <property type="match status" value="1"/>
</dbReference>
<dbReference type="Pfam" id="PF01740">
    <property type="entry name" value="STAS"/>
    <property type="match status" value="1"/>
</dbReference>
<dbReference type="Proteomes" id="UP001149140">
    <property type="component" value="Unassembled WGS sequence"/>
</dbReference>
<proteinExistence type="inferred from homology"/>
<feature type="domain" description="STAS" evidence="3">
    <location>
        <begin position="20"/>
        <end position="121"/>
    </location>
</feature>
<organism evidence="4 5">
    <name type="scientific">Solirubrobacter ginsenosidimutans</name>
    <dbReference type="NCBI Taxonomy" id="490573"/>
    <lineage>
        <taxon>Bacteria</taxon>
        <taxon>Bacillati</taxon>
        <taxon>Actinomycetota</taxon>
        <taxon>Thermoleophilia</taxon>
        <taxon>Solirubrobacterales</taxon>
        <taxon>Solirubrobacteraceae</taxon>
        <taxon>Solirubrobacter</taxon>
    </lineage>
</organism>
<gene>
    <name evidence="4" type="ORF">OM076_39490</name>
</gene>
<evidence type="ECO:0000313" key="4">
    <source>
        <dbReference type="EMBL" id="MDA0166415.1"/>
    </source>
</evidence>
<keyword evidence="5" id="KW-1185">Reference proteome</keyword>
<protein>
    <recommendedName>
        <fullName evidence="2">Anti-sigma factor antagonist</fullName>
    </recommendedName>
</protein>
<evidence type="ECO:0000256" key="1">
    <source>
        <dbReference type="ARBA" id="ARBA00009013"/>
    </source>
</evidence>
<dbReference type="GO" id="GO:0043856">
    <property type="term" value="F:anti-sigma factor antagonist activity"/>
    <property type="evidence" value="ECO:0007669"/>
    <property type="project" value="InterPro"/>
</dbReference>
<dbReference type="SUPFAM" id="SSF52091">
    <property type="entry name" value="SpoIIaa-like"/>
    <property type="match status" value="1"/>
</dbReference>
<dbReference type="InterPro" id="IPR036513">
    <property type="entry name" value="STAS_dom_sf"/>
</dbReference>
<dbReference type="InterPro" id="IPR002645">
    <property type="entry name" value="STAS_dom"/>
</dbReference>
<dbReference type="PANTHER" id="PTHR33495:SF2">
    <property type="entry name" value="ANTI-SIGMA FACTOR ANTAGONIST TM_1081-RELATED"/>
    <property type="match status" value="1"/>
</dbReference>
<dbReference type="PANTHER" id="PTHR33495">
    <property type="entry name" value="ANTI-SIGMA FACTOR ANTAGONIST TM_1081-RELATED-RELATED"/>
    <property type="match status" value="1"/>
</dbReference>
<name>A0A9X3N3Q0_9ACTN</name>
<evidence type="ECO:0000256" key="2">
    <source>
        <dbReference type="RuleBase" id="RU003749"/>
    </source>
</evidence>
<reference evidence="4" key="1">
    <citation type="submission" date="2022-10" db="EMBL/GenBank/DDBJ databases">
        <title>The WGS of Solirubrobacter ginsenosidimutans DSM 21036.</title>
        <authorList>
            <person name="Jiang Z."/>
        </authorList>
    </citation>
    <scope>NUCLEOTIDE SEQUENCE</scope>
    <source>
        <strain evidence="4">DSM 21036</strain>
    </source>
</reference>
<accession>A0A9X3N3Q0</accession>
<dbReference type="CDD" id="cd07043">
    <property type="entry name" value="STAS_anti-anti-sigma_factors"/>
    <property type="match status" value="1"/>
</dbReference>
<sequence>MAPSDVHILSTEIVEAPVPIVRVRGELDISTVAQLARALNTAATGAVRRPPRLVVDLTALDFCDSSGLRGLIGAVKEVHVLGGRVVLAVEPEGALDRLLELSGLREFLRVSDSVEIAVARLS</sequence>
<evidence type="ECO:0000259" key="3">
    <source>
        <dbReference type="PROSITE" id="PS50801"/>
    </source>
</evidence>
<dbReference type="AlphaFoldDB" id="A0A9X3N3Q0"/>
<comment type="similarity">
    <text evidence="1 2">Belongs to the anti-sigma-factor antagonist family.</text>
</comment>
<dbReference type="InterPro" id="IPR003658">
    <property type="entry name" value="Anti-sigma_ant"/>
</dbReference>
<evidence type="ECO:0000313" key="5">
    <source>
        <dbReference type="Proteomes" id="UP001149140"/>
    </source>
</evidence>